<evidence type="ECO:0000313" key="2">
    <source>
        <dbReference type="Proteomes" id="UP001596620"/>
    </source>
</evidence>
<gene>
    <name evidence="1" type="ORF">ACFQU8_07355</name>
</gene>
<evidence type="ECO:0000313" key="1">
    <source>
        <dbReference type="EMBL" id="MFC7747055.1"/>
    </source>
</evidence>
<proteinExistence type="predicted"/>
<name>A0ABW2UWM0_9BACI</name>
<comment type="caution">
    <text evidence="1">The sequence shown here is derived from an EMBL/GenBank/DDBJ whole genome shotgun (WGS) entry which is preliminary data.</text>
</comment>
<dbReference type="Proteomes" id="UP001596620">
    <property type="component" value="Unassembled WGS sequence"/>
</dbReference>
<accession>A0ABW2UWM0</accession>
<protein>
    <submittedName>
        <fullName evidence="1">NERD domain-containing protein</fullName>
    </submittedName>
</protein>
<organism evidence="1 2">
    <name type="scientific">Lentibacillus kimchii</name>
    <dbReference type="NCBI Taxonomy" id="1542911"/>
    <lineage>
        <taxon>Bacteria</taxon>
        <taxon>Bacillati</taxon>
        <taxon>Bacillota</taxon>
        <taxon>Bacilli</taxon>
        <taxon>Bacillales</taxon>
        <taxon>Bacillaceae</taxon>
        <taxon>Lentibacillus</taxon>
    </lineage>
</organism>
<keyword evidence="2" id="KW-1185">Reference proteome</keyword>
<dbReference type="RefSeq" id="WP_382358574.1">
    <property type="nucleotide sequence ID" value="NZ_JBHTGR010000012.1"/>
</dbReference>
<reference evidence="2" key="1">
    <citation type="journal article" date="2019" name="Int. J. Syst. Evol. Microbiol.">
        <title>The Global Catalogue of Microorganisms (GCM) 10K type strain sequencing project: providing services to taxonomists for standard genome sequencing and annotation.</title>
        <authorList>
            <consortium name="The Broad Institute Genomics Platform"/>
            <consortium name="The Broad Institute Genome Sequencing Center for Infectious Disease"/>
            <person name="Wu L."/>
            <person name="Ma J."/>
        </authorList>
    </citation>
    <scope>NUCLEOTIDE SEQUENCE [LARGE SCALE GENOMIC DNA]</scope>
    <source>
        <strain evidence="2">JCM 30234</strain>
    </source>
</reference>
<dbReference type="EMBL" id="JBHTGR010000012">
    <property type="protein sequence ID" value="MFC7747055.1"/>
    <property type="molecule type" value="Genomic_DNA"/>
</dbReference>
<sequence length="306" mass="36001">MAQLIKLEDYISRYERNIYRYPGQFIRMKQENWKNLLQLWQNGSMQETTTESEPVSVWSKWKELLGMKNRETFEKTFSEDSRLPETKEDLKHYFLDKLFPLQLQWASSTVAEVSFTKQAYEADTWLKFFLQRFSDTYLVMYYPVFNIRQAPVDGEIIVIGPTGIDIIYLADTAAGTTIWAEQERTWTIQNQNKQQTKMLNPLFALKRTEQIVKSILKRGDTSLPVTRVVLAPSSNLIFHDKPYNTHLIGKLEYENWFHNKRRVVSPLKNQQLKAAGLLLSMCRTTSVKRPEWEAKDAAFTNDYNDQ</sequence>